<dbReference type="EMBL" id="CP092085">
    <property type="protein sequence ID" value="UUN99930.1"/>
    <property type="molecule type" value="Genomic_DNA"/>
</dbReference>
<reference evidence="5" key="1">
    <citation type="submission" date="2022-02" db="EMBL/GenBank/DDBJ databases">
        <title>Characterization of Tn125 harboring carbapenem-resistant Acinetobacter bereziniae clinical isolates.</title>
        <authorList>
            <person name="Wong N.-K."/>
            <person name="Pan Q."/>
        </authorList>
    </citation>
    <scope>NUCLEOTIDE SEQUENCE</scope>
    <source>
        <strain evidence="5">GD03393</strain>
    </source>
</reference>
<proteinExistence type="predicted"/>
<sequence>MKFKYLLLLLLFISSTQSFARQCWNAKGINVVDSVNYNLSDTFTSSNNAVGKIQVLNMNFSQKLEARCDPSSSSYNYTNRAYVTNEPIVEKIGDYQYIRINEYLLGAMQINDSAIGTFHPPARINMGMHPNVSTGGSFPVNDSNLRFLLKVVKPFVGSVSIPSKTMFTVYVTTNPTDPLSYPVYTISYTGRIIAPQSCSIDSGTVLDIKFGDILASEFNQAGAGNKPASIDPQTRSVSVQCSNMNAAATLTFRIESEKSQGDMLVSNNDDVGFKISDLNGKTLIPNNLSSFSEFLLNQNQNATISFKAWPVSITGNKPALGPFNSRAYIRIDFP</sequence>
<dbReference type="PANTHER" id="PTHR33420:SF31">
    <property type="entry name" value="TYPE 1 FIMBRIN D-MANNOSE SPECIFIC ADHESIN"/>
    <property type="match status" value="1"/>
</dbReference>
<gene>
    <name evidence="5" type="ORF">I9054_005630</name>
</gene>
<comment type="subcellular location">
    <subcellularLocation>
        <location evidence="1">Fimbrium</location>
    </subcellularLocation>
</comment>
<keyword evidence="2" id="KW-0732">Signal</keyword>
<dbReference type="SUPFAM" id="SSF49401">
    <property type="entry name" value="Bacterial adhesins"/>
    <property type="match status" value="1"/>
</dbReference>
<organism evidence="5 6">
    <name type="scientific">Acinetobacter bereziniae</name>
    <name type="common">Acinetobacter genomosp. 10</name>
    <dbReference type="NCBI Taxonomy" id="106648"/>
    <lineage>
        <taxon>Bacteria</taxon>
        <taxon>Pseudomonadati</taxon>
        <taxon>Pseudomonadota</taxon>
        <taxon>Gammaproteobacteria</taxon>
        <taxon>Moraxellales</taxon>
        <taxon>Moraxellaceae</taxon>
        <taxon>Acinetobacter</taxon>
    </lineage>
</organism>
<dbReference type="Proteomes" id="UP000644140">
    <property type="component" value="Chromosome"/>
</dbReference>
<protein>
    <submittedName>
        <fullName evidence="5">Fimbrial protein</fullName>
    </submittedName>
</protein>
<evidence type="ECO:0000313" key="6">
    <source>
        <dbReference type="Proteomes" id="UP000644140"/>
    </source>
</evidence>
<dbReference type="InterPro" id="IPR008966">
    <property type="entry name" value="Adhesion_dom_sf"/>
</dbReference>
<dbReference type="InterPro" id="IPR050263">
    <property type="entry name" value="Bact_Fimbrial_Adh_Pro"/>
</dbReference>
<dbReference type="PANTHER" id="PTHR33420">
    <property type="entry name" value="FIMBRIAL SUBUNIT ELFA-RELATED"/>
    <property type="match status" value="1"/>
</dbReference>
<dbReference type="Pfam" id="PF00419">
    <property type="entry name" value="Fimbrial"/>
    <property type="match status" value="1"/>
</dbReference>
<dbReference type="AlphaFoldDB" id="A0A8I1A7H6"/>
<dbReference type="GO" id="GO:0043709">
    <property type="term" value="P:cell adhesion involved in single-species biofilm formation"/>
    <property type="evidence" value="ECO:0007669"/>
    <property type="project" value="TreeGrafter"/>
</dbReference>
<name>A0A8I1A7H6_ACIBZ</name>
<keyword evidence="3" id="KW-0281">Fimbrium</keyword>
<evidence type="ECO:0000313" key="5">
    <source>
        <dbReference type="EMBL" id="UUN99930.1"/>
    </source>
</evidence>
<feature type="domain" description="Fimbrial-type adhesion" evidence="4">
    <location>
        <begin position="186"/>
        <end position="333"/>
    </location>
</feature>
<dbReference type="Gene3D" id="2.60.40.1090">
    <property type="entry name" value="Fimbrial-type adhesion domain"/>
    <property type="match status" value="1"/>
</dbReference>
<dbReference type="InterPro" id="IPR000259">
    <property type="entry name" value="Adhesion_dom_fimbrial"/>
</dbReference>
<evidence type="ECO:0000256" key="2">
    <source>
        <dbReference type="ARBA" id="ARBA00022729"/>
    </source>
</evidence>
<evidence type="ECO:0000259" key="4">
    <source>
        <dbReference type="Pfam" id="PF00419"/>
    </source>
</evidence>
<evidence type="ECO:0000256" key="1">
    <source>
        <dbReference type="ARBA" id="ARBA00004561"/>
    </source>
</evidence>
<accession>A0A8I1A7H6</accession>
<dbReference type="InterPro" id="IPR036937">
    <property type="entry name" value="Adhesion_dom_fimbrial_sf"/>
</dbReference>
<evidence type="ECO:0000256" key="3">
    <source>
        <dbReference type="ARBA" id="ARBA00023263"/>
    </source>
</evidence>
<dbReference type="GO" id="GO:0009289">
    <property type="term" value="C:pilus"/>
    <property type="evidence" value="ECO:0007669"/>
    <property type="project" value="UniProtKB-SubCell"/>
</dbReference>